<feature type="chain" id="PRO_5020458506" evidence="1">
    <location>
        <begin position="20"/>
        <end position="89"/>
    </location>
</feature>
<dbReference type="OrthoDB" id="6027240at2"/>
<organism evidence="2 3">
    <name type="scientific">Pseudoxanthomonas composti</name>
    <dbReference type="NCBI Taxonomy" id="2137479"/>
    <lineage>
        <taxon>Bacteria</taxon>
        <taxon>Pseudomonadati</taxon>
        <taxon>Pseudomonadota</taxon>
        <taxon>Gammaproteobacteria</taxon>
        <taxon>Lysobacterales</taxon>
        <taxon>Lysobacteraceae</taxon>
        <taxon>Pseudoxanthomonas</taxon>
    </lineage>
</organism>
<dbReference type="RefSeq" id="WP_129469448.1">
    <property type="nucleotide sequence ID" value="NZ_SAWZ01000001.1"/>
</dbReference>
<dbReference type="Proteomes" id="UP000289784">
    <property type="component" value="Unassembled WGS sequence"/>
</dbReference>
<dbReference type="AlphaFoldDB" id="A0A4Q1JZH0"/>
<keyword evidence="3" id="KW-1185">Reference proteome</keyword>
<gene>
    <name evidence="2" type="ORF">EPA99_01690</name>
</gene>
<feature type="signal peptide" evidence="1">
    <location>
        <begin position="1"/>
        <end position="19"/>
    </location>
</feature>
<keyword evidence="1" id="KW-0732">Signal</keyword>
<accession>A0A4Q1JZH0</accession>
<name>A0A4Q1JZH0_9GAMM</name>
<evidence type="ECO:0000313" key="2">
    <source>
        <dbReference type="EMBL" id="RXR08557.1"/>
    </source>
</evidence>
<evidence type="ECO:0000313" key="3">
    <source>
        <dbReference type="Proteomes" id="UP000289784"/>
    </source>
</evidence>
<reference evidence="2 3" key="1">
    <citation type="submission" date="2019-01" db="EMBL/GenBank/DDBJ databases">
        <title>Pseudoxanthomonas composti sp. nov., isolated from compost.</title>
        <authorList>
            <person name="Yang G."/>
        </authorList>
    </citation>
    <scope>NUCLEOTIDE SEQUENCE [LARGE SCALE GENOMIC DNA]</scope>
    <source>
        <strain evidence="2 3">GSS15</strain>
    </source>
</reference>
<comment type="caution">
    <text evidence="2">The sequence shown here is derived from an EMBL/GenBank/DDBJ whole genome shotgun (WGS) entry which is preliminary data.</text>
</comment>
<protein>
    <submittedName>
        <fullName evidence="2">DUF2845 domain-containing protein</fullName>
    </submittedName>
</protein>
<sequence length="89" mass="9870">MRRRLLALTLCAITVSATAASARFGNRLVTTGDSAGKVSQVAGTPNRVVPLENKFSANIGERWEYDQERKTIQIVFRDGKVVDIQEVYD</sequence>
<evidence type="ECO:0000256" key="1">
    <source>
        <dbReference type="SAM" id="SignalP"/>
    </source>
</evidence>
<dbReference type="EMBL" id="SAWZ01000001">
    <property type="protein sequence ID" value="RXR08557.1"/>
    <property type="molecule type" value="Genomic_DNA"/>
</dbReference>
<proteinExistence type="predicted"/>